<reference evidence="2 3" key="1">
    <citation type="submission" date="2011-08" db="EMBL/GenBank/DDBJ databases">
        <authorList>
            <person name="Liu Z.J."/>
            <person name="Shi F.L."/>
            <person name="Lu J.Q."/>
            <person name="Li M."/>
            <person name="Wang Z.L."/>
        </authorList>
    </citation>
    <scope>NUCLEOTIDE SEQUENCE [LARGE SCALE GENOMIC DNA]</scope>
    <source>
        <strain evidence="2 3">USNM 41457</strain>
    </source>
</reference>
<dbReference type="Proteomes" id="UP000003163">
    <property type="component" value="Unassembled WGS sequence"/>
</dbReference>
<feature type="transmembrane region" description="Helical" evidence="1">
    <location>
        <begin position="51"/>
        <end position="73"/>
    </location>
</feature>
<keyword evidence="1" id="KW-0472">Membrane</keyword>
<evidence type="ECO:0000313" key="3">
    <source>
        <dbReference type="Proteomes" id="UP000003163"/>
    </source>
</evidence>
<feature type="transmembrane region" description="Helical" evidence="1">
    <location>
        <begin position="6"/>
        <end position="24"/>
    </location>
</feature>
<evidence type="ECO:0000256" key="1">
    <source>
        <dbReference type="SAM" id="Phobius"/>
    </source>
</evidence>
<dbReference type="AlphaFoldDB" id="J9DQL5"/>
<keyword evidence="1" id="KW-1133">Transmembrane helix</keyword>
<gene>
    <name evidence="2" type="ORF">EDEG_04181</name>
</gene>
<reference evidence="3" key="2">
    <citation type="submission" date="2015-07" db="EMBL/GenBank/DDBJ databases">
        <title>Contrasting host-pathogen interactions and genome evolution in two generalist and specialist microsporidian pathogens of mosquitoes.</title>
        <authorList>
            <consortium name="The Broad Institute Genomics Platform"/>
            <consortium name="The Broad Institute Genome Sequencing Center for Infectious Disease"/>
            <person name="Cuomo C.A."/>
            <person name="Sanscrainte N.D."/>
            <person name="Goldberg J.M."/>
            <person name="Heiman D."/>
            <person name="Young S."/>
            <person name="Zeng Q."/>
            <person name="Becnel J.J."/>
            <person name="Birren B.W."/>
        </authorList>
    </citation>
    <scope>NUCLEOTIDE SEQUENCE [LARGE SCALE GENOMIC DNA]</scope>
    <source>
        <strain evidence="3">USNM 41457</strain>
    </source>
</reference>
<dbReference type="EMBL" id="AFBI03000553">
    <property type="protein sequence ID" value="EJW04855.1"/>
    <property type="molecule type" value="Genomic_DNA"/>
</dbReference>
<protein>
    <submittedName>
        <fullName evidence="2">Uncharacterized protein</fullName>
    </submittedName>
</protein>
<accession>J9DQL5</accession>
<keyword evidence="1" id="KW-0812">Transmembrane</keyword>
<dbReference type="HOGENOM" id="CLU_2250087_0_0_1"/>
<comment type="caution">
    <text evidence="2">The sequence shown here is derived from an EMBL/GenBank/DDBJ whole genome shotgun (WGS) entry which is preliminary data.</text>
</comment>
<name>J9DQL5_EDHAE</name>
<organism evidence="2 3">
    <name type="scientific">Edhazardia aedis (strain USNM 41457)</name>
    <name type="common">Microsporidian parasite</name>
    <dbReference type="NCBI Taxonomy" id="1003232"/>
    <lineage>
        <taxon>Eukaryota</taxon>
        <taxon>Fungi</taxon>
        <taxon>Fungi incertae sedis</taxon>
        <taxon>Microsporidia</taxon>
        <taxon>Edhazardia</taxon>
    </lineage>
</organism>
<dbReference type="InParanoid" id="J9DQL5"/>
<keyword evidence="3" id="KW-1185">Reference proteome</keyword>
<dbReference type="VEuPathDB" id="MicrosporidiaDB:EDEG_04181"/>
<proteinExistence type="predicted"/>
<sequence>MYIYIYIYLIFYHNQFVYWLFHLFDRHGNFHREMWYLIEGIECMVSYLNRIFSCVSLGFFLLIVTLIFSAFNWSPLSLCILRNLVRKETSSAVYARVMQYIHYL</sequence>
<evidence type="ECO:0000313" key="2">
    <source>
        <dbReference type="EMBL" id="EJW04855.1"/>
    </source>
</evidence>